<comment type="cofactor">
    <cofactor evidence="9">
        <name>FAD</name>
        <dbReference type="ChEBI" id="CHEBI:57692"/>
    </cofactor>
    <text evidence="9">Binds 1 FAD per subunit.</text>
</comment>
<dbReference type="Pfam" id="PF07992">
    <property type="entry name" value="Pyr_redox_2"/>
    <property type="match status" value="1"/>
</dbReference>
<dbReference type="Proteomes" id="UP000585050">
    <property type="component" value="Unassembled WGS sequence"/>
</dbReference>
<gene>
    <name evidence="13" type="primary">ahpF</name>
    <name evidence="13" type="ORF">HGP29_24540</name>
</gene>
<dbReference type="Gene3D" id="3.40.30.80">
    <property type="match status" value="1"/>
</dbReference>
<evidence type="ECO:0000256" key="8">
    <source>
        <dbReference type="ARBA" id="ARBA00023284"/>
    </source>
</evidence>
<keyword evidence="14" id="KW-1185">Reference proteome</keyword>
<organism evidence="13 14">
    <name type="scientific">Flammeovirga agarivorans</name>
    <dbReference type="NCBI Taxonomy" id="2726742"/>
    <lineage>
        <taxon>Bacteria</taxon>
        <taxon>Pseudomonadati</taxon>
        <taxon>Bacteroidota</taxon>
        <taxon>Cytophagia</taxon>
        <taxon>Cytophagales</taxon>
        <taxon>Flammeovirgaceae</taxon>
        <taxon>Flammeovirga</taxon>
    </lineage>
</organism>
<feature type="disulfide bond" description="Redox-active" evidence="10">
    <location>
        <begin position="341"/>
        <end position="344"/>
    </location>
</feature>
<keyword evidence="4 9" id="KW-0274">FAD</keyword>
<name>A0A7X8SQ77_9BACT</name>
<dbReference type="SUPFAM" id="SSF52833">
    <property type="entry name" value="Thioredoxin-like"/>
    <property type="match status" value="2"/>
</dbReference>
<dbReference type="NCBIfam" id="TIGR03140">
    <property type="entry name" value="AhpF"/>
    <property type="match status" value="1"/>
</dbReference>
<dbReference type="PANTHER" id="PTHR48105">
    <property type="entry name" value="THIOREDOXIN REDUCTASE 1-RELATED-RELATED"/>
    <property type="match status" value="1"/>
</dbReference>
<dbReference type="PROSITE" id="PS00573">
    <property type="entry name" value="PYRIDINE_REDOX_2"/>
    <property type="match status" value="1"/>
</dbReference>
<evidence type="ECO:0000313" key="13">
    <source>
        <dbReference type="EMBL" id="NLR94395.1"/>
    </source>
</evidence>
<evidence type="ECO:0000256" key="5">
    <source>
        <dbReference type="ARBA" id="ARBA00023002"/>
    </source>
</evidence>
<dbReference type="Gene3D" id="3.50.50.60">
    <property type="entry name" value="FAD/NAD(P)-binding domain"/>
    <property type="match status" value="2"/>
</dbReference>
<evidence type="ECO:0000259" key="11">
    <source>
        <dbReference type="Pfam" id="PF07992"/>
    </source>
</evidence>
<accession>A0A7X8SQ77</accession>
<reference evidence="13 14" key="1">
    <citation type="submission" date="2020-04" db="EMBL/GenBank/DDBJ databases">
        <title>Flammeovirga sp. SR4, a novel species isolated from seawater.</title>
        <authorList>
            <person name="Wang X."/>
        </authorList>
    </citation>
    <scope>NUCLEOTIDE SEQUENCE [LARGE SCALE GENOMIC DNA]</scope>
    <source>
        <strain evidence="13 14">SR4</strain>
    </source>
</reference>
<dbReference type="InterPro" id="IPR023753">
    <property type="entry name" value="FAD/NAD-binding_dom"/>
</dbReference>
<evidence type="ECO:0000256" key="9">
    <source>
        <dbReference type="PIRSR" id="PIRSR000238-1"/>
    </source>
</evidence>
<comment type="similarity">
    <text evidence="1">Belongs to the class-II pyridine nucleotide-disulfide oxidoreductase family.</text>
</comment>
<dbReference type="PROSITE" id="PS51354">
    <property type="entry name" value="GLUTAREDOXIN_2"/>
    <property type="match status" value="1"/>
</dbReference>
<dbReference type="InterPro" id="IPR050097">
    <property type="entry name" value="Ferredoxin-NADP_redctase_2"/>
</dbReference>
<keyword evidence="3" id="KW-0285">Flavoprotein</keyword>
<dbReference type="CDD" id="cd02974">
    <property type="entry name" value="AhpF_NTD_N"/>
    <property type="match status" value="1"/>
</dbReference>
<evidence type="ECO:0000313" key="14">
    <source>
        <dbReference type="Proteomes" id="UP000585050"/>
    </source>
</evidence>
<dbReference type="SUPFAM" id="SSF51905">
    <property type="entry name" value="FAD/NAD(P)-binding domain"/>
    <property type="match status" value="1"/>
</dbReference>
<proteinExistence type="inferred from homology"/>
<keyword evidence="6 9" id="KW-0520">NAD</keyword>
<dbReference type="InterPro" id="IPR044142">
    <property type="entry name" value="AhpF_NTD_N"/>
</dbReference>
<dbReference type="RefSeq" id="WP_168885108.1">
    <property type="nucleotide sequence ID" value="NZ_JABAIL010000012.1"/>
</dbReference>
<dbReference type="GO" id="GO:0000302">
    <property type="term" value="P:response to reactive oxygen species"/>
    <property type="evidence" value="ECO:0007669"/>
    <property type="project" value="InterPro"/>
</dbReference>
<dbReference type="Pfam" id="PF13192">
    <property type="entry name" value="Thioredoxin_3"/>
    <property type="match status" value="1"/>
</dbReference>
<dbReference type="PRINTS" id="PR00469">
    <property type="entry name" value="PNDRDTASEII"/>
</dbReference>
<dbReference type="InterPro" id="IPR036188">
    <property type="entry name" value="FAD/NAD-bd_sf"/>
</dbReference>
<evidence type="ECO:0000256" key="4">
    <source>
        <dbReference type="ARBA" id="ARBA00022827"/>
    </source>
</evidence>
<keyword evidence="9" id="KW-0521">NADP</keyword>
<dbReference type="GO" id="GO:0050660">
    <property type="term" value="F:flavin adenine dinucleotide binding"/>
    <property type="evidence" value="ECO:0007669"/>
    <property type="project" value="InterPro"/>
</dbReference>
<evidence type="ECO:0000256" key="1">
    <source>
        <dbReference type="ARBA" id="ARBA00009333"/>
    </source>
</evidence>
<evidence type="ECO:0000256" key="2">
    <source>
        <dbReference type="ARBA" id="ARBA00011738"/>
    </source>
</evidence>
<dbReference type="GO" id="GO:0102039">
    <property type="term" value="F:NADH-dependent peroxiredoxin activity"/>
    <property type="evidence" value="ECO:0007669"/>
    <property type="project" value="InterPro"/>
</dbReference>
<comment type="caution">
    <text evidence="13">The sequence shown here is derived from an EMBL/GenBank/DDBJ whole genome shotgun (WGS) entry which is preliminary data.</text>
</comment>
<evidence type="ECO:0000256" key="7">
    <source>
        <dbReference type="ARBA" id="ARBA00023157"/>
    </source>
</evidence>
<evidence type="ECO:0000256" key="10">
    <source>
        <dbReference type="PIRSR" id="PIRSR000238-2"/>
    </source>
</evidence>
<dbReference type="EMBL" id="JABAIL010000012">
    <property type="protein sequence ID" value="NLR94395.1"/>
    <property type="molecule type" value="Genomic_DNA"/>
</dbReference>
<feature type="domain" description="Thioredoxin-like fold" evidence="12">
    <location>
        <begin position="124"/>
        <end position="194"/>
    </location>
</feature>
<dbReference type="InterPro" id="IPR044141">
    <property type="entry name" value="AhpF_NTD_C"/>
</dbReference>
<dbReference type="InterPro" id="IPR036249">
    <property type="entry name" value="Thioredoxin-like_sf"/>
</dbReference>
<keyword evidence="5" id="KW-0560">Oxidoreductase</keyword>
<feature type="binding site" evidence="9">
    <location>
        <begin position="213"/>
        <end position="228"/>
    </location>
    <ligand>
        <name>FAD</name>
        <dbReference type="ChEBI" id="CHEBI:57692"/>
    </ligand>
</feature>
<dbReference type="CDD" id="cd03026">
    <property type="entry name" value="AhpF_NTD_C"/>
    <property type="match status" value="1"/>
</dbReference>
<feature type="domain" description="FAD/NAD(P)-binding" evidence="11">
    <location>
        <begin position="212"/>
        <end position="500"/>
    </location>
</feature>
<dbReference type="GO" id="GO:0051287">
    <property type="term" value="F:NAD binding"/>
    <property type="evidence" value="ECO:0007669"/>
    <property type="project" value="InterPro"/>
</dbReference>
<feature type="binding site" evidence="9">
    <location>
        <begin position="353"/>
        <end position="367"/>
    </location>
    <ligand>
        <name>NAD(+)</name>
        <dbReference type="ChEBI" id="CHEBI:57540"/>
    </ligand>
</feature>
<dbReference type="InterPro" id="IPR012336">
    <property type="entry name" value="Thioredoxin-like_fold"/>
</dbReference>
<dbReference type="AlphaFoldDB" id="A0A7X8SQ77"/>
<protein>
    <submittedName>
        <fullName evidence="13">Alkyl hydroperoxide reductase subunit F</fullName>
    </submittedName>
</protein>
<evidence type="ECO:0000256" key="6">
    <source>
        <dbReference type="ARBA" id="ARBA00023027"/>
    </source>
</evidence>
<comment type="subunit">
    <text evidence="2">Homodimer.</text>
</comment>
<keyword evidence="7 10" id="KW-1015">Disulfide bond</keyword>
<dbReference type="PIRSF" id="PIRSF000238">
    <property type="entry name" value="AhpF"/>
    <property type="match status" value="1"/>
</dbReference>
<evidence type="ECO:0000259" key="12">
    <source>
        <dbReference type="Pfam" id="PF13192"/>
    </source>
</evidence>
<dbReference type="InterPro" id="IPR008255">
    <property type="entry name" value="Pyr_nucl-diS_OxRdtase_2_AS"/>
</dbReference>
<dbReference type="InterPro" id="IPR012081">
    <property type="entry name" value="Alkyl_hydroperoxide_Rdtase_suF"/>
</dbReference>
<keyword evidence="8 10" id="KW-0676">Redox-active center</keyword>
<feature type="binding site" evidence="9">
    <location>
        <begin position="474"/>
        <end position="484"/>
    </location>
    <ligand>
        <name>FAD</name>
        <dbReference type="ChEBI" id="CHEBI:57692"/>
    </ligand>
</feature>
<evidence type="ECO:0000256" key="3">
    <source>
        <dbReference type="ARBA" id="ARBA00022630"/>
    </source>
</evidence>
<dbReference type="GO" id="GO:0016668">
    <property type="term" value="F:oxidoreductase activity, acting on a sulfur group of donors, NAD(P) as acceptor"/>
    <property type="evidence" value="ECO:0007669"/>
    <property type="project" value="UniProtKB-ARBA"/>
</dbReference>
<dbReference type="PRINTS" id="PR00368">
    <property type="entry name" value="FADPNR"/>
</dbReference>
<sequence>MLEQALKSQVTALFGNLKSEYTLKVEVAEDHSSKNDLVTLLEDVASTSDKVTLDVQNGEGLSLRIVKDNQPSNIVFRAVPTGHEFTTLLMAVLNLEGLGKNLPDDGVTAKIKSISEKVVINSYISLTCTNCPEVVQALNVMAILNPNIEHNIIDGGINKEEVEKLGIQAVPTVLANGEQLHVGRASLGELLAKLESTVETKVDPTQAIEKEYDVVVVGGGPAGVASAVYSARKGFKVAVVAGVIGGQVKETVGIENMISITKTTGAELTANLYSHLKDYPIDILENRMVENVEVVDGYKKVTTSMGEVFTTPSLIIATGASWRKLGVPGETEYIGSGVAFCTHCDAPYFKNKKVVVVGGGNSGLEAAIDLSAIASEVTVLEFMDTLKGDQVLQDKVNALPNVTVVKNAATSEVIGDGKQVTALQYKDRATEEIKSIETDGVFVQIGLKANSDVFKEIVKTNRMGEIEIDAHCRTTQPGIYAAGDVSIVPYKQIVIAMGEGSKAALSSFEDSIKNLQTVNAQELELA</sequence>